<gene>
    <name evidence="2" type="ORF">CD934_00815</name>
</gene>
<dbReference type="KEGG" id="sast:CD934_00815"/>
<dbReference type="Gene3D" id="3.75.10.10">
    <property type="entry name" value="L-arginine/glycine Amidinotransferase, Chain A"/>
    <property type="match status" value="1"/>
</dbReference>
<dbReference type="GO" id="GO:0019546">
    <property type="term" value="P:L-arginine deiminase pathway"/>
    <property type="evidence" value="ECO:0007669"/>
    <property type="project" value="TreeGrafter"/>
</dbReference>
<dbReference type="PANTHER" id="PTHR47271:SF2">
    <property type="entry name" value="ARGININE DEIMINASE"/>
    <property type="match status" value="1"/>
</dbReference>
<dbReference type="EMBL" id="CP022310">
    <property type="protein sequence ID" value="QDI67377.1"/>
    <property type="molecule type" value="Genomic_DNA"/>
</dbReference>
<accession>A0A514JJ69</accession>
<feature type="region of interest" description="Disordered" evidence="1">
    <location>
        <begin position="1"/>
        <end position="30"/>
    </location>
</feature>
<organism evidence="2 3">
    <name type="scientific">Streptomyces calvus</name>
    <dbReference type="NCBI Taxonomy" id="67282"/>
    <lineage>
        <taxon>Bacteria</taxon>
        <taxon>Bacillati</taxon>
        <taxon>Actinomycetota</taxon>
        <taxon>Actinomycetes</taxon>
        <taxon>Kitasatosporales</taxon>
        <taxon>Streptomycetaceae</taxon>
        <taxon>Streptomyces</taxon>
    </lineage>
</organism>
<dbReference type="Proteomes" id="UP000316215">
    <property type="component" value="Chromosome"/>
</dbReference>
<keyword evidence="2" id="KW-0808">Transferase</keyword>
<name>A0A514JJ69_9ACTN</name>
<dbReference type="RefSeq" id="WP_142230908.1">
    <property type="nucleotide sequence ID" value="NZ_CP022310.1"/>
</dbReference>
<dbReference type="SUPFAM" id="SSF55909">
    <property type="entry name" value="Pentein"/>
    <property type="match status" value="1"/>
</dbReference>
<dbReference type="GO" id="GO:0016990">
    <property type="term" value="F:arginine deiminase activity"/>
    <property type="evidence" value="ECO:0007669"/>
    <property type="project" value="TreeGrafter"/>
</dbReference>
<dbReference type="AlphaFoldDB" id="A0A514JJ69"/>
<reference evidence="2 3" key="1">
    <citation type="submission" date="2017-07" db="EMBL/GenBank/DDBJ databases">
        <title>The Complete Genome of Streptomyces asterosporus-ZSY.</title>
        <authorList>
            <person name="Zhang S."/>
        </authorList>
    </citation>
    <scope>NUCLEOTIDE SEQUENCE [LARGE SCALE GENOMIC DNA]</scope>
    <source>
        <strain evidence="2 3">DSM 41452</strain>
    </source>
</reference>
<evidence type="ECO:0000256" key="1">
    <source>
        <dbReference type="SAM" id="MobiDB-lite"/>
    </source>
</evidence>
<evidence type="ECO:0000313" key="3">
    <source>
        <dbReference type="Proteomes" id="UP000316215"/>
    </source>
</evidence>
<dbReference type="Pfam" id="PF02274">
    <property type="entry name" value="ADI"/>
    <property type="match status" value="1"/>
</dbReference>
<protein>
    <submittedName>
        <fullName evidence="2">Amidinotransferase</fullName>
    </submittedName>
</protein>
<proteinExistence type="predicted"/>
<evidence type="ECO:0000313" key="2">
    <source>
        <dbReference type="EMBL" id="QDI67377.1"/>
    </source>
</evidence>
<dbReference type="GO" id="GO:0016740">
    <property type="term" value="F:transferase activity"/>
    <property type="evidence" value="ECO:0007669"/>
    <property type="project" value="UniProtKB-KW"/>
</dbReference>
<keyword evidence="3" id="KW-1185">Reference proteome</keyword>
<sequence>MGRSDTTPRAGLPTSDLGGPGWVPRSAGHREEVEAGVRWSRCGYRSEWAPLREVLLTRPHDGIASVTDPAAQLMRAPVDLGRMREQFAALTETYRTLGVRVHVLDPPPTAGPNIVFARDLFLATPQGVVLARCASAQRAGEERHAAAALAALGVPLLRIMTGTAVFEGADALWVDERTVLVGVGLRTDRAGAATVREVLREQGVDTVEVPVSDGAQHLLGSVVFVDRRRAVVHTAALSAPARAELVRRDYELVELPPDDEVVRRRSMNLVALGPGRVLMPAGCPVTRRRLEDAGLEVFTAEVGEYVKAAGALGCLTGILRRDDSDAAAQAG</sequence>
<dbReference type="PANTHER" id="PTHR47271">
    <property type="entry name" value="ARGININE DEIMINASE"/>
    <property type="match status" value="1"/>
</dbReference>